<feature type="compositionally biased region" description="Low complexity" evidence="7">
    <location>
        <begin position="10"/>
        <end position="25"/>
    </location>
</feature>
<feature type="transmembrane region" description="Helical" evidence="8">
    <location>
        <begin position="39"/>
        <end position="61"/>
    </location>
</feature>
<dbReference type="EMBL" id="BSYO01000004">
    <property type="protein sequence ID" value="GMH03855.1"/>
    <property type="molecule type" value="Genomic_DNA"/>
</dbReference>
<reference evidence="11" key="1">
    <citation type="submission" date="2023-05" db="EMBL/GenBank/DDBJ databases">
        <title>Nepenthes gracilis genome sequencing.</title>
        <authorList>
            <person name="Fukushima K."/>
        </authorList>
    </citation>
    <scope>NUCLEOTIDE SEQUENCE</scope>
    <source>
        <strain evidence="11">SING2019-196</strain>
    </source>
</reference>
<dbReference type="Pfam" id="PF14416">
    <property type="entry name" value="PMR5N"/>
    <property type="match status" value="1"/>
</dbReference>
<evidence type="ECO:0008006" key="13">
    <source>
        <dbReference type="Google" id="ProtNLM"/>
    </source>
</evidence>
<dbReference type="GO" id="GO:0016020">
    <property type="term" value="C:membrane"/>
    <property type="evidence" value="ECO:0007669"/>
    <property type="project" value="UniProtKB-SubCell"/>
</dbReference>
<organism evidence="11 12">
    <name type="scientific">Nepenthes gracilis</name>
    <name type="common">Slender pitcher plant</name>
    <dbReference type="NCBI Taxonomy" id="150966"/>
    <lineage>
        <taxon>Eukaryota</taxon>
        <taxon>Viridiplantae</taxon>
        <taxon>Streptophyta</taxon>
        <taxon>Embryophyta</taxon>
        <taxon>Tracheophyta</taxon>
        <taxon>Spermatophyta</taxon>
        <taxon>Magnoliopsida</taxon>
        <taxon>eudicotyledons</taxon>
        <taxon>Gunneridae</taxon>
        <taxon>Pentapetalae</taxon>
        <taxon>Caryophyllales</taxon>
        <taxon>Nepenthaceae</taxon>
        <taxon>Nepenthes</taxon>
    </lineage>
</organism>
<sequence length="460" mass="52805">MDTNGDCDSHLPLTSLCPSSPSPSSEGEMRECLENRTNGLVSSLPCLITLTTILTILMLYAPSPIPFNINAITRKKIHHRIDDEFTAKEESRRRTNIHPRSQKGNANDCDLFKGKWVFHQEFTPLYTNSSCHSIPVSKNCFMNGRKDEEFLQWRWEPEKCELPRFETKTFFSIVSGKKMAFIGDSVARNQMESLLCLLSQEEAPLDLYKDAKDRFRTWYFPRHNFTIMVLWTKFLVASEERGINGYPTGIFDLHLDKVDENWALKLPSQLDYAILSDSQWFFRKNYLYQRGQMIGCIYCKNESNVKHLDVGFAIGRALRLALTYINNCEECNRLLTLVRTISPSHFENGSWKTGGSCNKTSPFQGESGEEEGVAAAGDGEWAVRAVQMEEIGRARRRGEGRGRRFEVLDITRAMMMRPDGHPGIHWRNKKQKKGCNDCVHWCLPGPIDTWNDLLLAILRK</sequence>
<feature type="domain" description="Trichome birefringence-like C-terminal" evidence="9">
    <location>
        <begin position="162"/>
        <end position="456"/>
    </location>
</feature>
<keyword evidence="3 8" id="KW-0812">Transmembrane</keyword>
<evidence type="ECO:0000256" key="2">
    <source>
        <dbReference type="ARBA" id="ARBA00007727"/>
    </source>
</evidence>
<name>A0AAD3XGP3_NEPGR</name>
<keyword evidence="5 8" id="KW-1133">Transmembrane helix</keyword>
<evidence type="ECO:0000256" key="5">
    <source>
        <dbReference type="ARBA" id="ARBA00022989"/>
    </source>
</evidence>
<keyword evidence="4" id="KW-0735">Signal-anchor</keyword>
<comment type="similarity">
    <text evidence="2">Belongs to the PC-esterase family. TBL subfamily.</text>
</comment>
<dbReference type="PANTHER" id="PTHR32285:SF28">
    <property type="entry name" value="XYLOGLUCAN O-ACETYLTRANSFERASE 2"/>
    <property type="match status" value="1"/>
</dbReference>
<dbReference type="InterPro" id="IPR029962">
    <property type="entry name" value="TBL"/>
</dbReference>
<dbReference type="AlphaFoldDB" id="A0AAD3XGP3"/>
<gene>
    <name evidence="11" type="ORF">Nepgr_005694</name>
</gene>
<evidence type="ECO:0000313" key="11">
    <source>
        <dbReference type="EMBL" id="GMH03855.1"/>
    </source>
</evidence>
<evidence type="ECO:0000256" key="4">
    <source>
        <dbReference type="ARBA" id="ARBA00022968"/>
    </source>
</evidence>
<keyword evidence="6 8" id="KW-0472">Membrane</keyword>
<keyword evidence="12" id="KW-1185">Reference proteome</keyword>
<comment type="subcellular location">
    <subcellularLocation>
        <location evidence="1">Membrane</location>
        <topology evidence="1">Single-pass membrane protein</topology>
    </subcellularLocation>
</comment>
<dbReference type="Pfam" id="PF13839">
    <property type="entry name" value="PC-Esterase"/>
    <property type="match status" value="1"/>
</dbReference>
<dbReference type="GO" id="GO:0016413">
    <property type="term" value="F:O-acetyltransferase activity"/>
    <property type="evidence" value="ECO:0007669"/>
    <property type="project" value="InterPro"/>
</dbReference>
<dbReference type="PANTHER" id="PTHR32285">
    <property type="entry name" value="PROTEIN TRICHOME BIREFRINGENCE-LIKE 9-RELATED"/>
    <property type="match status" value="1"/>
</dbReference>
<dbReference type="InterPro" id="IPR026057">
    <property type="entry name" value="TBL_C"/>
</dbReference>
<comment type="caution">
    <text evidence="11">The sequence shown here is derived from an EMBL/GenBank/DDBJ whole genome shotgun (WGS) entry which is preliminary data.</text>
</comment>
<evidence type="ECO:0000259" key="9">
    <source>
        <dbReference type="Pfam" id="PF13839"/>
    </source>
</evidence>
<evidence type="ECO:0000256" key="1">
    <source>
        <dbReference type="ARBA" id="ARBA00004167"/>
    </source>
</evidence>
<dbReference type="Proteomes" id="UP001279734">
    <property type="component" value="Unassembled WGS sequence"/>
</dbReference>
<evidence type="ECO:0000313" key="12">
    <source>
        <dbReference type="Proteomes" id="UP001279734"/>
    </source>
</evidence>
<proteinExistence type="inferred from homology"/>
<evidence type="ECO:0000259" key="10">
    <source>
        <dbReference type="Pfam" id="PF14416"/>
    </source>
</evidence>
<dbReference type="GO" id="GO:0005794">
    <property type="term" value="C:Golgi apparatus"/>
    <property type="evidence" value="ECO:0007669"/>
    <property type="project" value="TreeGrafter"/>
</dbReference>
<feature type="region of interest" description="Disordered" evidence="7">
    <location>
        <begin position="1"/>
        <end position="30"/>
    </location>
</feature>
<dbReference type="InterPro" id="IPR025846">
    <property type="entry name" value="TBL_N"/>
</dbReference>
<feature type="domain" description="Trichome birefringence-like N-terminal" evidence="10">
    <location>
        <begin position="108"/>
        <end position="161"/>
    </location>
</feature>
<evidence type="ECO:0000256" key="8">
    <source>
        <dbReference type="SAM" id="Phobius"/>
    </source>
</evidence>
<evidence type="ECO:0000256" key="7">
    <source>
        <dbReference type="SAM" id="MobiDB-lite"/>
    </source>
</evidence>
<evidence type="ECO:0000256" key="3">
    <source>
        <dbReference type="ARBA" id="ARBA00022692"/>
    </source>
</evidence>
<accession>A0AAD3XGP3</accession>
<protein>
    <recommendedName>
        <fullName evidence="13">Trichome birefringence-like N-terminal domain-containing protein</fullName>
    </recommendedName>
</protein>
<evidence type="ECO:0000256" key="6">
    <source>
        <dbReference type="ARBA" id="ARBA00023136"/>
    </source>
</evidence>